<name>A0ABS8ZFM6_9PSEU</name>
<evidence type="ECO:0000259" key="6">
    <source>
        <dbReference type="PROSITE" id="PS50977"/>
    </source>
</evidence>
<dbReference type="SUPFAM" id="SSF46689">
    <property type="entry name" value="Homeodomain-like"/>
    <property type="match status" value="1"/>
</dbReference>
<accession>A0ABS8ZFM6</accession>
<dbReference type="PANTHER" id="PTHR30055:SF151">
    <property type="entry name" value="TRANSCRIPTIONAL REGULATORY PROTEIN"/>
    <property type="match status" value="1"/>
</dbReference>
<feature type="domain" description="HTH tetR-type" evidence="6">
    <location>
        <begin position="8"/>
        <end position="68"/>
    </location>
</feature>
<sequence length="185" mass="20418">MPRPKSPLITRDAIMRAALHIVDTQGAEALSTNRIAAELGVKGPSLYNHVASRAEIIDGMRELLLAEMDLDLTNLRPWTVACARFARSYRASFAAHPQVVPLLATQPIESPVILGAYEQVFDVLREAGWPDDELFPMVRAVEYVAIGSVLDQVVRTPQEAERAFEIGLTAMLAGFEQRLLARQVP</sequence>
<dbReference type="Proteomes" id="UP001521150">
    <property type="component" value="Unassembled WGS sequence"/>
</dbReference>
<evidence type="ECO:0000313" key="8">
    <source>
        <dbReference type="Proteomes" id="UP001521150"/>
    </source>
</evidence>
<dbReference type="PANTHER" id="PTHR30055">
    <property type="entry name" value="HTH-TYPE TRANSCRIPTIONAL REGULATOR RUTR"/>
    <property type="match status" value="1"/>
</dbReference>
<reference evidence="7 8" key="1">
    <citation type="submission" date="2021-12" db="EMBL/GenBank/DDBJ databases">
        <title>Genome sequence of Kibdelosporangium philippinense ATCC 49844.</title>
        <authorList>
            <person name="Fedorov E.A."/>
            <person name="Omeragic M."/>
            <person name="Shalygina K.F."/>
            <person name="Maclea K.S."/>
        </authorList>
    </citation>
    <scope>NUCLEOTIDE SEQUENCE [LARGE SCALE GENOMIC DNA]</scope>
    <source>
        <strain evidence="7 8">ATCC 49844</strain>
    </source>
</reference>
<dbReference type="InterPro" id="IPR004111">
    <property type="entry name" value="Repressor_TetR_C"/>
</dbReference>
<dbReference type="PRINTS" id="PR00400">
    <property type="entry name" value="TETREPRESSOR"/>
</dbReference>
<dbReference type="Gene3D" id="1.10.357.10">
    <property type="entry name" value="Tetracycline Repressor, domain 2"/>
    <property type="match status" value="1"/>
</dbReference>
<dbReference type="InterPro" id="IPR009057">
    <property type="entry name" value="Homeodomain-like_sf"/>
</dbReference>
<keyword evidence="1" id="KW-0678">Repressor</keyword>
<evidence type="ECO:0000256" key="1">
    <source>
        <dbReference type="ARBA" id="ARBA00022491"/>
    </source>
</evidence>
<dbReference type="SUPFAM" id="SSF48498">
    <property type="entry name" value="Tetracyclin repressor-like, C-terminal domain"/>
    <property type="match status" value="1"/>
</dbReference>
<keyword evidence="8" id="KW-1185">Reference proteome</keyword>
<dbReference type="InterPro" id="IPR003012">
    <property type="entry name" value="Tet_transcr_reg_TetR"/>
</dbReference>
<comment type="caution">
    <text evidence="7">The sequence shown here is derived from an EMBL/GenBank/DDBJ whole genome shotgun (WGS) entry which is preliminary data.</text>
</comment>
<keyword evidence="2" id="KW-0805">Transcription regulation</keyword>
<keyword evidence="3 5" id="KW-0238">DNA-binding</keyword>
<dbReference type="Pfam" id="PF00440">
    <property type="entry name" value="TetR_N"/>
    <property type="match status" value="1"/>
</dbReference>
<evidence type="ECO:0000256" key="4">
    <source>
        <dbReference type="ARBA" id="ARBA00023163"/>
    </source>
</evidence>
<proteinExistence type="predicted"/>
<dbReference type="InterPro" id="IPR001647">
    <property type="entry name" value="HTH_TetR"/>
</dbReference>
<dbReference type="PROSITE" id="PS50977">
    <property type="entry name" value="HTH_TETR_2"/>
    <property type="match status" value="1"/>
</dbReference>
<organism evidence="7 8">
    <name type="scientific">Kibdelosporangium philippinense</name>
    <dbReference type="NCBI Taxonomy" id="211113"/>
    <lineage>
        <taxon>Bacteria</taxon>
        <taxon>Bacillati</taxon>
        <taxon>Actinomycetota</taxon>
        <taxon>Actinomycetes</taxon>
        <taxon>Pseudonocardiales</taxon>
        <taxon>Pseudonocardiaceae</taxon>
        <taxon>Kibdelosporangium</taxon>
    </lineage>
</organism>
<dbReference type="EMBL" id="JAJVCN010000002">
    <property type="protein sequence ID" value="MCE7006232.1"/>
    <property type="molecule type" value="Genomic_DNA"/>
</dbReference>
<evidence type="ECO:0000313" key="7">
    <source>
        <dbReference type="EMBL" id="MCE7006232.1"/>
    </source>
</evidence>
<evidence type="ECO:0000256" key="5">
    <source>
        <dbReference type="PROSITE-ProRule" id="PRU00335"/>
    </source>
</evidence>
<keyword evidence="4" id="KW-0804">Transcription</keyword>
<dbReference type="Pfam" id="PF02909">
    <property type="entry name" value="TetR_C_1"/>
    <property type="match status" value="1"/>
</dbReference>
<dbReference type="InterPro" id="IPR036271">
    <property type="entry name" value="Tet_transcr_reg_TetR-rel_C_sf"/>
</dbReference>
<gene>
    <name evidence="7" type="ORF">LWC34_25830</name>
</gene>
<protein>
    <submittedName>
        <fullName evidence="7">TetR/AcrR family transcriptional regulator C-terminal domain-containing protein</fullName>
    </submittedName>
</protein>
<evidence type="ECO:0000256" key="2">
    <source>
        <dbReference type="ARBA" id="ARBA00023015"/>
    </source>
</evidence>
<evidence type="ECO:0000256" key="3">
    <source>
        <dbReference type="ARBA" id="ARBA00023125"/>
    </source>
</evidence>
<dbReference type="RefSeq" id="WP_233727731.1">
    <property type="nucleotide sequence ID" value="NZ_JAJVCN010000002.1"/>
</dbReference>
<dbReference type="InterPro" id="IPR050109">
    <property type="entry name" value="HTH-type_TetR-like_transc_reg"/>
</dbReference>
<feature type="DNA-binding region" description="H-T-H motif" evidence="5">
    <location>
        <begin position="31"/>
        <end position="50"/>
    </location>
</feature>